<dbReference type="Proteomes" id="UP000712600">
    <property type="component" value="Unassembled WGS sequence"/>
</dbReference>
<name>A0A8S9SQQ6_BRACR</name>
<organism evidence="1 2">
    <name type="scientific">Brassica cretica</name>
    <name type="common">Mustard</name>
    <dbReference type="NCBI Taxonomy" id="69181"/>
    <lineage>
        <taxon>Eukaryota</taxon>
        <taxon>Viridiplantae</taxon>
        <taxon>Streptophyta</taxon>
        <taxon>Embryophyta</taxon>
        <taxon>Tracheophyta</taxon>
        <taxon>Spermatophyta</taxon>
        <taxon>Magnoliopsida</taxon>
        <taxon>eudicotyledons</taxon>
        <taxon>Gunneridae</taxon>
        <taxon>Pentapetalae</taxon>
        <taxon>rosids</taxon>
        <taxon>malvids</taxon>
        <taxon>Brassicales</taxon>
        <taxon>Brassicaceae</taxon>
        <taxon>Brassiceae</taxon>
        <taxon>Brassica</taxon>
    </lineage>
</organism>
<proteinExistence type="predicted"/>
<evidence type="ECO:0000313" key="2">
    <source>
        <dbReference type="Proteomes" id="UP000712600"/>
    </source>
</evidence>
<sequence>MLLFELQCDEKDRTSDFFLVLMIMLLQRTRYSLISYVTGQTGLIFTLPDVSGPPLLKLIKSGSCCLLVDNVAVFFLSSKLTLKPLKTSFTSANSSPIIIFPPGSCFSLWIKPDQTLTNDLGKKAT</sequence>
<accession>A0A8S9SQQ6</accession>
<protein>
    <submittedName>
        <fullName evidence="1">Uncharacterized protein</fullName>
    </submittedName>
</protein>
<reference evidence="1" key="1">
    <citation type="submission" date="2019-12" db="EMBL/GenBank/DDBJ databases">
        <title>Genome sequencing and annotation of Brassica cretica.</title>
        <authorList>
            <person name="Studholme D.J."/>
            <person name="Sarris P."/>
        </authorList>
    </citation>
    <scope>NUCLEOTIDE SEQUENCE</scope>
    <source>
        <strain evidence="1">PFS-109/04</strain>
        <tissue evidence="1">Leaf</tissue>
    </source>
</reference>
<gene>
    <name evidence="1" type="ORF">F2Q69_00032667</name>
</gene>
<comment type="caution">
    <text evidence="1">The sequence shown here is derived from an EMBL/GenBank/DDBJ whole genome shotgun (WGS) entry which is preliminary data.</text>
</comment>
<evidence type="ECO:0000313" key="1">
    <source>
        <dbReference type="EMBL" id="KAF3603287.1"/>
    </source>
</evidence>
<dbReference type="EMBL" id="QGKX02000004">
    <property type="protein sequence ID" value="KAF3603287.1"/>
    <property type="molecule type" value="Genomic_DNA"/>
</dbReference>
<dbReference type="AlphaFoldDB" id="A0A8S9SQQ6"/>